<reference evidence="2" key="1">
    <citation type="submission" date="2015-07" db="EMBL/GenBank/DDBJ databases">
        <title>Draft Genome Sequence of Oceanobacillus picturae Heshi-B3 that Was Isolated from Fermented Rice Bran with Aging Salted Mackerel, Which Was Named Heshiko as Traditional Fermented Seafood in Japan.</title>
        <authorList>
            <person name="Akuzawa S."/>
            <person name="Nakagawa J."/>
            <person name="Kanekatsu T."/>
            <person name="Kanesaki Y."/>
            <person name="Suzuki T."/>
        </authorList>
    </citation>
    <scope>NUCLEOTIDE SEQUENCE [LARGE SCALE GENOMIC DNA]</scope>
    <source>
        <strain evidence="2">Heshi-B3</strain>
    </source>
</reference>
<gene>
    <name evidence="1" type="ORF">OPHB3_1955</name>
</gene>
<dbReference type="Proteomes" id="UP000052946">
    <property type="component" value="Unassembled WGS sequence"/>
</dbReference>
<accession>A0A0U9H7R3</accession>
<name>A0A0U9H7R3_9BACI</name>
<dbReference type="AlphaFoldDB" id="A0A0U9H7R3"/>
<organism evidence="1 2">
    <name type="scientific">Oceanobacillus picturae</name>
    <dbReference type="NCBI Taxonomy" id="171693"/>
    <lineage>
        <taxon>Bacteria</taxon>
        <taxon>Bacillati</taxon>
        <taxon>Bacillota</taxon>
        <taxon>Bacilli</taxon>
        <taxon>Bacillales</taxon>
        <taxon>Bacillaceae</taxon>
        <taxon>Oceanobacillus</taxon>
    </lineage>
</organism>
<evidence type="ECO:0000313" key="2">
    <source>
        <dbReference type="Proteomes" id="UP000052946"/>
    </source>
</evidence>
<comment type="caution">
    <text evidence="1">The sequence shown here is derived from an EMBL/GenBank/DDBJ whole genome shotgun (WGS) entry which is preliminary data.</text>
</comment>
<dbReference type="RefSeq" id="WP_058950173.1">
    <property type="nucleotide sequence ID" value="NZ_BBXV01000023.1"/>
</dbReference>
<sequence>MKVTKEYLDLLKERIEYFKDKKIGDLERSEIQEYLNLQEEVMEAFPAVRNFIFGMVEGLREVMEPHYEAMEQYQERVINKK</sequence>
<reference evidence="1 2" key="2">
    <citation type="journal article" date="2016" name="Genome Announc.">
        <title>Draft Genome Sequence of Oceanobacillus picturae Heshi-B3, Isolated from Fermented Rice Bran in a Traditional Japanese Seafood Dish.</title>
        <authorList>
            <person name="Akuzawa S."/>
            <person name="Nagaoka J."/>
            <person name="Kanekatsu M."/>
            <person name="Kanesaki Y."/>
            <person name="Suzuki T."/>
        </authorList>
    </citation>
    <scope>NUCLEOTIDE SEQUENCE [LARGE SCALE GENOMIC DNA]</scope>
    <source>
        <strain evidence="1 2">Heshi-B3</strain>
    </source>
</reference>
<evidence type="ECO:0000313" key="1">
    <source>
        <dbReference type="EMBL" id="GAQ18016.1"/>
    </source>
</evidence>
<dbReference type="EMBL" id="BBXV01000023">
    <property type="protein sequence ID" value="GAQ18016.1"/>
    <property type="molecule type" value="Genomic_DNA"/>
</dbReference>
<proteinExistence type="predicted"/>
<protein>
    <submittedName>
        <fullName evidence="1">Peptide ABC transporter permease</fullName>
    </submittedName>
</protein>